<sequence length="151" mass="16286">MRTRSEDSWPTRLPSALVQRRDAYPMWTWIALIGLVIAVLLAVLGLPPVDLHGPLHYFGVMDPLCGGTRSVYLTMHGQLRVAVRYNPAGPALLAGAVAVLIRAGVGRSTGYWVGIHIPKRILIPMAVAALAALEVNQQLHAVPLTQPWGGS</sequence>
<dbReference type="InterPro" id="IPR021215">
    <property type="entry name" value="DUF2752"/>
</dbReference>
<dbReference type="Proteomes" id="UP000247781">
    <property type="component" value="Unassembled WGS sequence"/>
</dbReference>
<keyword evidence="1" id="KW-0472">Membrane</keyword>
<organism evidence="2 3">
    <name type="scientific">Mycolicibacterium moriokaense</name>
    <dbReference type="NCBI Taxonomy" id="39691"/>
    <lineage>
        <taxon>Bacteria</taxon>
        <taxon>Bacillati</taxon>
        <taxon>Actinomycetota</taxon>
        <taxon>Actinomycetes</taxon>
        <taxon>Mycobacteriales</taxon>
        <taxon>Mycobacteriaceae</taxon>
        <taxon>Mycolicibacterium</taxon>
    </lineage>
</organism>
<evidence type="ECO:0000313" key="3">
    <source>
        <dbReference type="Proteomes" id="UP000247781"/>
    </source>
</evidence>
<evidence type="ECO:0000256" key="1">
    <source>
        <dbReference type="SAM" id="Phobius"/>
    </source>
</evidence>
<evidence type="ECO:0000313" key="2">
    <source>
        <dbReference type="EMBL" id="PXX06274.1"/>
    </source>
</evidence>
<feature type="transmembrane region" description="Helical" evidence="1">
    <location>
        <begin position="26"/>
        <end position="46"/>
    </location>
</feature>
<keyword evidence="3" id="KW-1185">Reference proteome</keyword>
<gene>
    <name evidence="2" type="ORF">C8E89_11447</name>
</gene>
<proteinExistence type="predicted"/>
<keyword evidence="1" id="KW-0812">Transmembrane</keyword>
<comment type="caution">
    <text evidence="2">The sequence shown here is derived from an EMBL/GenBank/DDBJ whole genome shotgun (WGS) entry which is preliminary data.</text>
</comment>
<keyword evidence="1" id="KW-1133">Transmembrane helix</keyword>
<name>A0A318HD66_9MYCO</name>
<dbReference type="RefSeq" id="WP_181428306.1">
    <property type="nucleotide sequence ID" value="NZ_QJJU01000014.1"/>
</dbReference>
<dbReference type="Pfam" id="PF10825">
    <property type="entry name" value="DUF2752"/>
    <property type="match status" value="1"/>
</dbReference>
<dbReference type="AlphaFoldDB" id="A0A318HD66"/>
<protein>
    <submittedName>
        <fullName evidence="2">Uncharacterized protein DUF2752</fullName>
    </submittedName>
</protein>
<dbReference type="EMBL" id="QJJU01000014">
    <property type="protein sequence ID" value="PXX06274.1"/>
    <property type="molecule type" value="Genomic_DNA"/>
</dbReference>
<reference evidence="3" key="1">
    <citation type="submission" date="2018-05" db="EMBL/GenBank/DDBJ databases">
        <authorList>
            <person name="Deangelis K."/>
            <person name="Huntemann M."/>
            <person name="Clum A."/>
            <person name="Pillay M."/>
            <person name="Palaniappan K."/>
            <person name="Varghese N."/>
            <person name="Mikhailova N."/>
            <person name="Stamatis D."/>
            <person name="Reddy T."/>
            <person name="Daum C."/>
            <person name="Shapiro N."/>
            <person name="Ivanova N."/>
            <person name="Kyrpides N."/>
            <person name="Woyke T."/>
        </authorList>
    </citation>
    <scope>NUCLEOTIDE SEQUENCE [LARGE SCALE GENOMIC DNA]</scope>
    <source>
        <strain evidence="3">GAS496</strain>
    </source>
</reference>
<accession>A0A318HD66</accession>
<reference evidence="2 3" key="2">
    <citation type="submission" date="2018-06" db="EMBL/GenBank/DDBJ databases">
        <title>Sequencing of bacterial isolates from soil warming experiment in Harvard Forest, Massachusetts, USA.</title>
        <authorList>
            <person name="Deangelis K.PhD."/>
        </authorList>
    </citation>
    <scope>NUCLEOTIDE SEQUENCE [LARGE SCALE GENOMIC DNA]</scope>
    <source>
        <strain evidence="2 3">GAS496</strain>
    </source>
</reference>